<proteinExistence type="predicted"/>
<evidence type="ECO:0000256" key="1">
    <source>
        <dbReference type="SAM" id="Phobius"/>
    </source>
</evidence>
<dbReference type="InterPro" id="IPR007263">
    <property type="entry name" value="DCC1-like"/>
</dbReference>
<dbReference type="AlphaFoldDB" id="A0A0B0EM55"/>
<comment type="caution">
    <text evidence="2">The sequence shown here is derived from an EMBL/GenBank/DDBJ whole genome shotgun (WGS) entry which is preliminary data.</text>
</comment>
<keyword evidence="1" id="KW-0472">Membrane</keyword>
<dbReference type="EMBL" id="JRYO01000145">
    <property type="protein sequence ID" value="KHE92208.1"/>
    <property type="molecule type" value="Genomic_DNA"/>
</dbReference>
<feature type="transmembrane region" description="Helical" evidence="1">
    <location>
        <begin position="91"/>
        <end position="111"/>
    </location>
</feature>
<evidence type="ECO:0000313" key="2">
    <source>
        <dbReference type="EMBL" id="KHE92208.1"/>
    </source>
</evidence>
<name>A0A0B0EM55_9BACT</name>
<dbReference type="Proteomes" id="UP000030652">
    <property type="component" value="Unassembled WGS sequence"/>
</dbReference>
<keyword evidence="1" id="KW-1133">Transmembrane helix</keyword>
<reference evidence="2 3" key="1">
    <citation type="submission" date="2014-10" db="EMBL/GenBank/DDBJ databases">
        <title>Draft genome of anammox bacterium scalindua brodae, obtained using differential coverage binning of sequence data from two enrichment reactors.</title>
        <authorList>
            <person name="Speth D.R."/>
            <person name="Russ L."/>
            <person name="Kartal B."/>
            <person name="Op den Camp H.J."/>
            <person name="Dutilh B.E."/>
            <person name="Jetten M.S."/>
        </authorList>
    </citation>
    <scope>NUCLEOTIDE SEQUENCE [LARGE SCALE GENOMIC DNA]</scope>
    <source>
        <strain evidence="2">RU1</strain>
    </source>
</reference>
<protein>
    <recommendedName>
        <fullName evidence="4">Thiol-disulfide oxidoreductase</fullName>
    </recommendedName>
</protein>
<organism evidence="2 3">
    <name type="scientific">Candidatus Scalindua brodae</name>
    <dbReference type="NCBI Taxonomy" id="237368"/>
    <lineage>
        <taxon>Bacteria</taxon>
        <taxon>Pseudomonadati</taxon>
        <taxon>Planctomycetota</taxon>
        <taxon>Candidatus Brocadiia</taxon>
        <taxon>Candidatus Brocadiales</taxon>
        <taxon>Candidatus Scalinduaceae</taxon>
        <taxon>Candidatus Scalindua</taxon>
    </lineage>
</organism>
<sequence length="130" mass="15239">MWKQVMSTVLIYDAKCSLCCGCMNWIKSHSMDTDTFEFIACQSDECKSRFPDIREEACLEALHLVTPDGRILAGDKSLPEILCNLRYFRRLAIFFKMPIINLLSYFVYRWIANNRYIISRAILPLTREKV</sequence>
<dbReference type="Pfam" id="PF04134">
    <property type="entry name" value="DCC1-like"/>
    <property type="match status" value="1"/>
</dbReference>
<accession>A0A0B0EM55</accession>
<dbReference type="eggNOG" id="COG3011">
    <property type="taxonomic scope" value="Bacteria"/>
</dbReference>
<dbReference type="GO" id="GO:0015035">
    <property type="term" value="F:protein-disulfide reductase activity"/>
    <property type="evidence" value="ECO:0007669"/>
    <property type="project" value="InterPro"/>
</dbReference>
<gene>
    <name evidence="2" type="ORF">SCABRO_02049</name>
</gene>
<evidence type="ECO:0000313" key="3">
    <source>
        <dbReference type="Proteomes" id="UP000030652"/>
    </source>
</evidence>
<evidence type="ECO:0008006" key="4">
    <source>
        <dbReference type="Google" id="ProtNLM"/>
    </source>
</evidence>
<keyword evidence="1" id="KW-0812">Transmembrane</keyword>